<reference evidence="1 3" key="1">
    <citation type="submission" date="2016-10" db="EMBL/GenBank/DDBJ databases">
        <title>Complete Genome Sequence of Acetogen Clostridium formicoaceticum ATCC 27076.</title>
        <authorList>
            <person name="Bao T."/>
            <person name="Cheng C."/>
            <person name="Zhao J."/>
            <person name="Yang S.-T."/>
            <person name="Wang J."/>
            <person name="Wang M."/>
        </authorList>
    </citation>
    <scope>NUCLEOTIDE SEQUENCE [LARGE SCALE GENOMIC DNA]</scope>
    <source>
        <strain evidence="1 3">ATCC 27076</strain>
    </source>
</reference>
<protein>
    <submittedName>
        <fullName evidence="2">Uncharacterized protein</fullName>
    </submittedName>
</protein>
<evidence type="ECO:0000313" key="3">
    <source>
        <dbReference type="Proteomes" id="UP000177894"/>
    </source>
</evidence>
<dbReference type="EMBL" id="CP020559">
    <property type="protein sequence ID" value="ARE86274.1"/>
    <property type="molecule type" value="Genomic_DNA"/>
</dbReference>
<dbReference type="AlphaFoldDB" id="A0AAC9RIQ0"/>
<reference evidence="2 4" key="2">
    <citation type="submission" date="2017-03" db="EMBL/GenBank/DDBJ databases">
        <title>Complete sequence of Clostridium formicaceticum DSM 92.</title>
        <authorList>
            <person name="Poehlein A."/>
            <person name="Karl M."/>
            <person name="Bengelsdorf F.R."/>
            <person name="Duerre P."/>
            <person name="Daniel R."/>
        </authorList>
    </citation>
    <scope>NUCLEOTIDE SEQUENCE [LARGE SCALE GENOMIC DNA]</scope>
    <source>
        <strain evidence="2 4">DSM 92</strain>
    </source>
</reference>
<sequence>MGGYSCTRKIKETIKGKEAYGMVTIPSYYAGICPGDSDPNQIPKNVVPEIFFGFYCPNGIDIGIRVAGGGGWRPFCYGNPGICTGNDGAIFSTTAVKPGTVLYMRAWIEKVGTSYYAKLNVSKTGYSGTDLMSTPLSTKLSNSFGEKALSSESGSGCDVNREIVIAANPTSYETSGAYEINAKWGVCGVVSPTNLTYVWTDANSYEFPSGTSGRTQGASGKYVLQLRKDGGDYSPSRIKVGSVTNTTSGATETVSIDFRSTPQI</sequence>
<dbReference type="RefSeq" id="WP_070966549.1">
    <property type="nucleotide sequence ID" value="NZ_CP017603.1"/>
</dbReference>
<organism evidence="2 4">
    <name type="scientific">Clostridium formicaceticum</name>
    <dbReference type="NCBI Taxonomy" id="1497"/>
    <lineage>
        <taxon>Bacteria</taxon>
        <taxon>Bacillati</taxon>
        <taxon>Bacillota</taxon>
        <taxon>Clostridia</taxon>
        <taxon>Eubacteriales</taxon>
        <taxon>Clostridiaceae</taxon>
        <taxon>Clostridium</taxon>
    </lineage>
</organism>
<keyword evidence="3" id="KW-1185">Reference proteome</keyword>
<proteinExistence type="predicted"/>
<dbReference type="Proteomes" id="UP000177894">
    <property type="component" value="Chromosome"/>
</dbReference>
<evidence type="ECO:0000313" key="4">
    <source>
        <dbReference type="Proteomes" id="UP000192478"/>
    </source>
</evidence>
<dbReference type="KEGG" id="cfm:BJL90_08485"/>
<evidence type="ECO:0000313" key="2">
    <source>
        <dbReference type="EMBL" id="ARE86274.1"/>
    </source>
</evidence>
<name>A0AAC9RIQ0_9CLOT</name>
<gene>
    <name evidence="1" type="ORF">BJL90_08485</name>
    <name evidence="2" type="ORF">CLFO_05960</name>
</gene>
<evidence type="ECO:0000313" key="1">
    <source>
        <dbReference type="EMBL" id="AOY75928.1"/>
    </source>
</evidence>
<dbReference type="Proteomes" id="UP000192478">
    <property type="component" value="Chromosome"/>
</dbReference>
<dbReference type="EMBL" id="CP017603">
    <property type="protein sequence ID" value="AOY75928.1"/>
    <property type="molecule type" value="Genomic_DNA"/>
</dbReference>
<accession>A0AAC9RIQ0</accession>